<evidence type="ECO:0000313" key="1">
    <source>
        <dbReference type="EMBL" id="KAK8485303.1"/>
    </source>
</evidence>
<gene>
    <name evidence="1" type="ORF">V6N11_047071</name>
</gene>
<reference evidence="1 2" key="1">
    <citation type="journal article" date="2024" name="G3 (Bethesda)">
        <title>Genome assembly of Hibiscus sabdariffa L. provides insights into metabolisms of medicinal natural products.</title>
        <authorList>
            <person name="Kim T."/>
        </authorList>
    </citation>
    <scope>NUCLEOTIDE SEQUENCE [LARGE SCALE GENOMIC DNA]</scope>
    <source>
        <strain evidence="1">TK-2024</strain>
        <tissue evidence="1">Old leaves</tissue>
    </source>
</reference>
<dbReference type="EMBL" id="JBBPBN010000508">
    <property type="protein sequence ID" value="KAK8485303.1"/>
    <property type="molecule type" value="Genomic_DNA"/>
</dbReference>
<organism evidence="1 2">
    <name type="scientific">Hibiscus sabdariffa</name>
    <name type="common">roselle</name>
    <dbReference type="NCBI Taxonomy" id="183260"/>
    <lineage>
        <taxon>Eukaryota</taxon>
        <taxon>Viridiplantae</taxon>
        <taxon>Streptophyta</taxon>
        <taxon>Embryophyta</taxon>
        <taxon>Tracheophyta</taxon>
        <taxon>Spermatophyta</taxon>
        <taxon>Magnoliopsida</taxon>
        <taxon>eudicotyledons</taxon>
        <taxon>Gunneridae</taxon>
        <taxon>Pentapetalae</taxon>
        <taxon>rosids</taxon>
        <taxon>malvids</taxon>
        <taxon>Malvales</taxon>
        <taxon>Malvaceae</taxon>
        <taxon>Malvoideae</taxon>
        <taxon>Hibiscus</taxon>
    </lineage>
</organism>
<protein>
    <submittedName>
        <fullName evidence="1">Uncharacterized protein</fullName>
    </submittedName>
</protein>
<sequence>MDSWFVSCRTGPLRQTPPGPLGSTQQKKERRRTGRQFCSSAKPNDQPCGPDSTHLAKAPGTAGPIGPWSGASIVLLDTRMRESTPGLDVSFLALPWLIICFHVLNFCLMFSSS</sequence>
<evidence type="ECO:0000313" key="2">
    <source>
        <dbReference type="Proteomes" id="UP001396334"/>
    </source>
</evidence>
<accession>A0ABR1ZY36</accession>
<name>A0ABR1ZY36_9ROSI</name>
<comment type="caution">
    <text evidence="1">The sequence shown here is derived from an EMBL/GenBank/DDBJ whole genome shotgun (WGS) entry which is preliminary data.</text>
</comment>
<proteinExistence type="predicted"/>
<dbReference type="Proteomes" id="UP001396334">
    <property type="component" value="Unassembled WGS sequence"/>
</dbReference>
<keyword evidence="2" id="KW-1185">Reference proteome</keyword>